<evidence type="ECO:0000256" key="4">
    <source>
        <dbReference type="ARBA" id="ARBA00023136"/>
    </source>
</evidence>
<dbReference type="EMBL" id="GEDC01003231">
    <property type="protein sequence ID" value="JAS34067.1"/>
    <property type="molecule type" value="Transcribed_RNA"/>
</dbReference>
<dbReference type="PANTHER" id="PTHR21706:SF15">
    <property type="entry name" value="TRANSMEMBRANE PROTEIN 65"/>
    <property type="match status" value="1"/>
</dbReference>
<dbReference type="InterPro" id="IPR019537">
    <property type="entry name" value="TMEM65"/>
</dbReference>
<evidence type="ECO:0008006" key="6">
    <source>
        <dbReference type="Google" id="ProtNLM"/>
    </source>
</evidence>
<dbReference type="GO" id="GO:0016020">
    <property type="term" value="C:membrane"/>
    <property type="evidence" value="ECO:0007669"/>
    <property type="project" value="UniProtKB-SubCell"/>
</dbReference>
<sequence>MNSRAGMSLLGKFVSTINVISRINNNLLVKRNSNTNNFQTTNLFSLSTIKYSHFYELKRNISKTVESDKEEVHAPPLTKDTAHTLVLRLNSEERATLLSTLQHFESEQIKAQFKGELAAFRWRSKFGRPSKVPRLGDVDPTGSYCPVPEDWLLRKYAESVPKPTSGQLVGVAIHNAVPFIGFGFLDNFFMIVCGDYIEQCVGTYMVISTMAAAALGNTLSDVLGLGCAAYVEMFAAKLGVKAPPLSPIQIDMKSSRFAANLGRSIGVCIGCILGMTPLLILSKKSEDTQQDEATNPETIPATK</sequence>
<organism evidence="5">
    <name type="scientific">Clastoptera arizonana</name>
    <name type="common">Arizona spittle bug</name>
    <dbReference type="NCBI Taxonomy" id="38151"/>
    <lineage>
        <taxon>Eukaryota</taxon>
        <taxon>Metazoa</taxon>
        <taxon>Ecdysozoa</taxon>
        <taxon>Arthropoda</taxon>
        <taxon>Hexapoda</taxon>
        <taxon>Insecta</taxon>
        <taxon>Pterygota</taxon>
        <taxon>Neoptera</taxon>
        <taxon>Paraneoptera</taxon>
        <taxon>Hemiptera</taxon>
        <taxon>Auchenorrhyncha</taxon>
        <taxon>Cercopoidea</taxon>
        <taxon>Clastopteridae</taxon>
        <taxon>Clastoptera</taxon>
    </lineage>
</organism>
<keyword evidence="3" id="KW-1133">Transmembrane helix</keyword>
<name>A0A1B6E828_9HEMI</name>
<comment type="subcellular location">
    <subcellularLocation>
        <location evidence="1">Membrane</location>
        <topology evidence="1">Multi-pass membrane protein</topology>
    </subcellularLocation>
</comment>
<evidence type="ECO:0000256" key="3">
    <source>
        <dbReference type="ARBA" id="ARBA00022989"/>
    </source>
</evidence>
<reference evidence="5" key="1">
    <citation type="submission" date="2015-12" db="EMBL/GenBank/DDBJ databases">
        <title>De novo transcriptome assembly of four potential Pierce s Disease insect vectors from Arizona vineyards.</title>
        <authorList>
            <person name="Tassone E.E."/>
        </authorList>
    </citation>
    <scope>NUCLEOTIDE SEQUENCE</scope>
</reference>
<evidence type="ECO:0000256" key="2">
    <source>
        <dbReference type="ARBA" id="ARBA00022692"/>
    </source>
</evidence>
<dbReference type="Pfam" id="PF10507">
    <property type="entry name" value="TMEM65"/>
    <property type="match status" value="1"/>
</dbReference>
<protein>
    <recommendedName>
        <fullName evidence="6">Transmembrane protein 65</fullName>
    </recommendedName>
</protein>
<dbReference type="AlphaFoldDB" id="A0A1B6E828"/>
<dbReference type="PANTHER" id="PTHR21706">
    <property type="entry name" value="TRANSMEMBRANE PROTEIN 65"/>
    <property type="match status" value="1"/>
</dbReference>
<keyword evidence="2" id="KW-0812">Transmembrane</keyword>
<gene>
    <name evidence="5" type="ORF">g.18680</name>
</gene>
<evidence type="ECO:0000313" key="5">
    <source>
        <dbReference type="EMBL" id="JAS34067.1"/>
    </source>
</evidence>
<evidence type="ECO:0000256" key="1">
    <source>
        <dbReference type="ARBA" id="ARBA00004141"/>
    </source>
</evidence>
<accession>A0A1B6E828</accession>
<keyword evidence="4" id="KW-0472">Membrane</keyword>
<proteinExistence type="predicted"/>
<dbReference type="GO" id="GO:0005739">
    <property type="term" value="C:mitochondrion"/>
    <property type="evidence" value="ECO:0007669"/>
    <property type="project" value="TreeGrafter"/>
</dbReference>